<feature type="signal peptide" evidence="1">
    <location>
        <begin position="1"/>
        <end position="27"/>
    </location>
</feature>
<dbReference type="eggNOG" id="COG0457">
    <property type="taxonomic scope" value="Bacteria"/>
</dbReference>
<dbReference type="InterPro" id="IPR019734">
    <property type="entry name" value="TPR_rpt"/>
</dbReference>
<dbReference type="Pfam" id="PF13432">
    <property type="entry name" value="TPR_16"/>
    <property type="match status" value="3"/>
</dbReference>
<dbReference type="Proteomes" id="UP000019205">
    <property type="component" value="Chromosome"/>
</dbReference>
<organism evidence="2 3">
    <name type="scientific">Congregibacter litoralis KT71</name>
    <dbReference type="NCBI Taxonomy" id="314285"/>
    <lineage>
        <taxon>Bacteria</taxon>
        <taxon>Pseudomonadati</taxon>
        <taxon>Pseudomonadota</taxon>
        <taxon>Gammaproteobacteria</taxon>
        <taxon>Cellvibrionales</taxon>
        <taxon>Halieaceae</taxon>
        <taxon>Congregibacter</taxon>
    </lineage>
</organism>
<evidence type="ECO:0000256" key="1">
    <source>
        <dbReference type="SAM" id="SignalP"/>
    </source>
</evidence>
<accession>A4A599</accession>
<dbReference type="AlphaFoldDB" id="A4A599"/>
<dbReference type="PANTHER" id="PTHR12558:SF13">
    <property type="entry name" value="CELL DIVISION CYCLE PROTEIN 27 HOMOLOG"/>
    <property type="match status" value="1"/>
</dbReference>
<gene>
    <name evidence="2" type="ORF">KT71_10092</name>
</gene>
<feature type="chain" id="PRO_5002665294" evidence="1">
    <location>
        <begin position="28"/>
        <end position="596"/>
    </location>
</feature>
<dbReference type="Gene3D" id="1.25.40.10">
    <property type="entry name" value="Tetratricopeptide repeat domain"/>
    <property type="match status" value="3"/>
</dbReference>
<sequence>MFSHASFRRLFLIPALLSSLALVGGCAGTDRMVDTAEPNSDDPVVAAATDAVKEPPPPPVPERPIPEASVYPLLLAEFALRRRDFDTALNTYLEQADVLQDPAVSAHATHLAQYLQREREAFRAVRLWVALEPDNIEANGTLATLLARQGRNREALPYLATVARAGEKAKFPVLLNRYKALRPADQLGLDSDTQALLDDDLGDDVSLRLTHALMAEERGDAATTRARLAPVFALKPYQRQALILEAKLNLAEGIDEPLARMEEALDVDPTRTELRLQYARLLASQDMAAAREQFEILSAEAPHNADLLFSLALISHELEDNEAAKGYLQQIIALNQRRDEAYLFLGQIARSEDDLDEAIQLFQQVGDGAELMKATISIAQIQVAEGREQELADYMDRLRQSYPPRKEQLYALEANIYSETDHDEKGLELLNRAIDEFPESDNLRYARSVAHEKAGNIAAAETDLRDIIERDPDNATALNALGYTLANSTDRYDEARVLIEKALALSPNEPSILDSMGWVLYHHGDLENAKEYLTRAYAAFPDPEVAAHLGEVLWAIGNTTGAMTVWRAALVKDPQHGVLNETLTRLGISLQADADS</sequence>
<protein>
    <submittedName>
        <fullName evidence="2">Tetratricopeptide repeat protein</fullName>
    </submittedName>
</protein>
<dbReference type="STRING" id="314285.KT71_10092"/>
<evidence type="ECO:0000313" key="2">
    <source>
        <dbReference type="EMBL" id="EAQ98970.1"/>
    </source>
</evidence>
<dbReference type="SUPFAM" id="SSF48452">
    <property type="entry name" value="TPR-like"/>
    <property type="match status" value="3"/>
</dbReference>
<dbReference type="SMART" id="SM00028">
    <property type="entry name" value="TPR"/>
    <property type="match status" value="7"/>
</dbReference>
<keyword evidence="3" id="KW-1185">Reference proteome</keyword>
<dbReference type="HOGENOM" id="CLU_007251_4_0_6"/>
<dbReference type="RefSeq" id="WP_008294448.1">
    <property type="nucleotide sequence ID" value="NZ_CM002299.1"/>
</dbReference>
<keyword evidence="1" id="KW-0732">Signal</keyword>
<proteinExistence type="predicted"/>
<dbReference type="EMBL" id="AAOA02000003">
    <property type="protein sequence ID" value="EAQ98970.1"/>
    <property type="molecule type" value="Genomic_DNA"/>
</dbReference>
<dbReference type="OrthoDB" id="9766710at2"/>
<dbReference type="PANTHER" id="PTHR12558">
    <property type="entry name" value="CELL DIVISION CYCLE 16,23,27"/>
    <property type="match status" value="1"/>
</dbReference>
<name>A4A599_9GAMM</name>
<reference evidence="2 3" key="2">
    <citation type="journal article" date="2009" name="PLoS ONE">
        <title>The photosynthetic apparatus and its regulation in the aerobic gammaproteobacterium Congregibacter litoralis gen. nov., sp. nov.</title>
        <authorList>
            <person name="Spring S."/>
            <person name="Lunsdorf H."/>
            <person name="Fuchs B.M."/>
            <person name="Tindall B.J."/>
        </authorList>
    </citation>
    <scope>NUCLEOTIDE SEQUENCE [LARGE SCALE GENOMIC DNA]</scope>
    <source>
        <strain evidence="2">KT71</strain>
    </source>
</reference>
<evidence type="ECO:0000313" key="3">
    <source>
        <dbReference type="Proteomes" id="UP000019205"/>
    </source>
</evidence>
<dbReference type="InterPro" id="IPR011990">
    <property type="entry name" value="TPR-like_helical_dom_sf"/>
</dbReference>
<reference evidence="2 3" key="1">
    <citation type="journal article" date="2007" name="Proc. Natl. Acad. Sci. U.S.A.">
        <title>Characterization of a marine gammaproteobacterium capable of aerobic anoxygenic photosynthesis.</title>
        <authorList>
            <person name="Fuchs B.M."/>
            <person name="Spring S."/>
            <person name="Teeling H."/>
            <person name="Quast C."/>
            <person name="Wulf J."/>
            <person name="Schattenhofer M."/>
            <person name="Yan S."/>
            <person name="Ferriera S."/>
            <person name="Johnson J."/>
            <person name="Glockner F.O."/>
            <person name="Amann R."/>
        </authorList>
    </citation>
    <scope>NUCLEOTIDE SEQUENCE [LARGE SCALE GENOMIC DNA]</scope>
    <source>
        <strain evidence="2">KT71</strain>
    </source>
</reference>
<comment type="caution">
    <text evidence="2">The sequence shown here is derived from an EMBL/GenBank/DDBJ whole genome shotgun (WGS) entry which is preliminary data.</text>
</comment>